<keyword evidence="1" id="KW-0472">Membrane</keyword>
<feature type="transmembrane region" description="Helical" evidence="1">
    <location>
        <begin position="31"/>
        <end position="51"/>
    </location>
</feature>
<reference evidence="2 3" key="1">
    <citation type="submission" date="2022-03" db="EMBL/GenBank/DDBJ databases">
        <title>Genome sequencing of Morococcus cerebrosus.</title>
        <authorList>
            <person name="Baek M.-G."/>
            <person name="Yi H."/>
        </authorList>
    </citation>
    <scope>NUCLEOTIDE SEQUENCE [LARGE SCALE GENOMIC DNA]</scope>
    <source>
        <strain evidence="2 3">CIP 81.93</strain>
    </source>
</reference>
<proteinExistence type="predicted"/>
<evidence type="ECO:0000256" key="1">
    <source>
        <dbReference type="SAM" id="Phobius"/>
    </source>
</evidence>
<name>A0ABY3YE51_9NEIS</name>
<accession>A0ABY3YE51</accession>
<dbReference type="RefSeq" id="WP_039409300.1">
    <property type="nucleotide sequence ID" value="NZ_CP094242.1"/>
</dbReference>
<evidence type="ECO:0000313" key="2">
    <source>
        <dbReference type="EMBL" id="UNV87596.1"/>
    </source>
</evidence>
<feature type="transmembrane region" description="Helical" evidence="1">
    <location>
        <begin position="57"/>
        <end position="77"/>
    </location>
</feature>
<dbReference type="EMBL" id="CP094242">
    <property type="protein sequence ID" value="UNV87596.1"/>
    <property type="molecule type" value="Genomic_DNA"/>
</dbReference>
<keyword evidence="1" id="KW-1133">Transmembrane helix</keyword>
<sequence length="117" mass="13092">MLDIIFILTFGRLQASGTLDFPDKLYPIWKWAVGAGVLYAVIMTLISYVFYSFFSPFSLLLTAAVSSAWFALYFKLLRATTDKPTQHRSIYWGVGIASAFLLPFALGFLNALVPLPQ</sequence>
<keyword evidence="3" id="KW-1185">Reference proteome</keyword>
<gene>
    <name evidence="2" type="ORF">MON37_01205</name>
</gene>
<protein>
    <submittedName>
        <fullName evidence="2">Uncharacterized protein</fullName>
    </submittedName>
</protein>
<feature type="transmembrane region" description="Helical" evidence="1">
    <location>
        <begin position="89"/>
        <end position="113"/>
    </location>
</feature>
<keyword evidence="1" id="KW-0812">Transmembrane</keyword>
<organism evidence="2 3">
    <name type="scientific">Morococcus cerebrosus</name>
    <dbReference type="NCBI Taxonomy" id="1056807"/>
    <lineage>
        <taxon>Bacteria</taxon>
        <taxon>Pseudomonadati</taxon>
        <taxon>Pseudomonadota</taxon>
        <taxon>Betaproteobacteria</taxon>
        <taxon>Neisseriales</taxon>
        <taxon>Neisseriaceae</taxon>
        <taxon>Morococcus</taxon>
    </lineage>
</organism>
<dbReference type="Proteomes" id="UP000829504">
    <property type="component" value="Chromosome"/>
</dbReference>
<evidence type="ECO:0000313" key="3">
    <source>
        <dbReference type="Proteomes" id="UP000829504"/>
    </source>
</evidence>